<evidence type="ECO:0000313" key="8">
    <source>
        <dbReference type="Proteomes" id="UP000279275"/>
    </source>
</evidence>
<dbReference type="OrthoDB" id="5198202at2"/>
<evidence type="ECO:0000313" key="7">
    <source>
        <dbReference type="EMBL" id="RMI29380.1"/>
    </source>
</evidence>
<comment type="caution">
    <text evidence="7">The sequence shown here is derived from an EMBL/GenBank/DDBJ whole genome shotgun (WGS) entry which is preliminary data.</text>
</comment>
<evidence type="ECO:0000256" key="5">
    <source>
        <dbReference type="SAM" id="Phobius"/>
    </source>
</evidence>
<dbReference type="AlphaFoldDB" id="A0A3M2KY40"/>
<keyword evidence="3 5" id="KW-1133">Transmembrane helix</keyword>
<keyword evidence="2 5" id="KW-0812">Transmembrane</keyword>
<proteinExistence type="predicted"/>
<feature type="transmembrane region" description="Helical" evidence="5">
    <location>
        <begin position="39"/>
        <end position="56"/>
    </location>
</feature>
<feature type="transmembrane region" description="Helical" evidence="5">
    <location>
        <begin position="12"/>
        <end position="33"/>
    </location>
</feature>
<feature type="transmembrane region" description="Helical" evidence="5">
    <location>
        <begin position="63"/>
        <end position="80"/>
    </location>
</feature>
<reference evidence="7 8" key="1">
    <citation type="submission" date="2018-10" db="EMBL/GenBank/DDBJ databases">
        <title>Isolation from cow dung.</title>
        <authorList>
            <person name="Ling L."/>
        </authorList>
    </citation>
    <scope>NUCLEOTIDE SEQUENCE [LARGE SCALE GENOMIC DNA]</scope>
    <source>
        <strain evidence="7 8">NEAU-LL90</strain>
    </source>
</reference>
<dbReference type="InterPro" id="IPR049453">
    <property type="entry name" value="Memb_transporter_dom"/>
</dbReference>
<name>A0A3M2KY40_9NOCA</name>
<evidence type="ECO:0000259" key="6">
    <source>
        <dbReference type="Pfam" id="PF13515"/>
    </source>
</evidence>
<dbReference type="GO" id="GO:0016020">
    <property type="term" value="C:membrane"/>
    <property type="evidence" value="ECO:0007669"/>
    <property type="project" value="UniProtKB-SubCell"/>
</dbReference>
<accession>A0A3M2KY40</accession>
<dbReference type="Pfam" id="PF13515">
    <property type="entry name" value="FUSC_2"/>
    <property type="match status" value="1"/>
</dbReference>
<evidence type="ECO:0000256" key="2">
    <source>
        <dbReference type="ARBA" id="ARBA00022692"/>
    </source>
</evidence>
<evidence type="ECO:0000256" key="4">
    <source>
        <dbReference type="ARBA" id="ARBA00023136"/>
    </source>
</evidence>
<keyword evidence="8" id="KW-1185">Reference proteome</keyword>
<evidence type="ECO:0000256" key="3">
    <source>
        <dbReference type="ARBA" id="ARBA00022989"/>
    </source>
</evidence>
<dbReference type="EMBL" id="RFFH01000015">
    <property type="protein sequence ID" value="RMI29380.1"/>
    <property type="molecule type" value="Genomic_DNA"/>
</dbReference>
<organism evidence="7 8">
    <name type="scientific">Nocardia stercoris</name>
    <dbReference type="NCBI Taxonomy" id="2483361"/>
    <lineage>
        <taxon>Bacteria</taxon>
        <taxon>Bacillati</taxon>
        <taxon>Actinomycetota</taxon>
        <taxon>Actinomycetes</taxon>
        <taxon>Mycobacteriales</taxon>
        <taxon>Nocardiaceae</taxon>
        <taxon>Nocardia</taxon>
    </lineage>
</organism>
<feature type="domain" description="Integral membrane bound transporter" evidence="6">
    <location>
        <begin position="24"/>
        <end position="147"/>
    </location>
</feature>
<dbReference type="Proteomes" id="UP000279275">
    <property type="component" value="Unassembled WGS sequence"/>
</dbReference>
<keyword evidence="4 5" id="KW-0472">Membrane</keyword>
<gene>
    <name evidence="7" type="ORF">EBN03_26870</name>
</gene>
<feature type="transmembrane region" description="Helical" evidence="5">
    <location>
        <begin position="86"/>
        <end position="102"/>
    </location>
</feature>
<feature type="transmembrane region" description="Helical" evidence="5">
    <location>
        <begin position="134"/>
        <end position="151"/>
    </location>
</feature>
<protein>
    <submittedName>
        <fullName evidence="7">Aromatic acid exporter family protein</fullName>
    </submittedName>
</protein>
<evidence type="ECO:0000256" key="1">
    <source>
        <dbReference type="ARBA" id="ARBA00004141"/>
    </source>
</evidence>
<sequence length="364" mass="38146">MRGGWLRLRGSALPILQCALAAGLAWFVAHDLLGHQRPFFAPTAAVISIGVSLGARLRRSVELVVGVAVGIGIGEVFISWVGTGPAQIALVVGAAMAIAVFLDRGAIIPMQAASSAVLVATLLTPSVGGSGLRMIDALVGGLVGIAVVAVLPQNPLRRSREQAADILAVVSRALTDCADGLHEQDADLVKSALTAARATQSQLDSLRSALAGGREVSQISPVYWHSRSQLETIRAAAEPLDNAVRNVRVLLRRALSLVRDDEILNPGIVAEIEQLAAAVDVVRRFIVAEPGEQPDAAAATRELRRVAKGARKELVEGGGLSAHVVLAQIRSVLVDLMQVCGMKRLSALAMLPPTVPHPYVQPAD</sequence>
<comment type="subcellular location">
    <subcellularLocation>
        <location evidence="1">Membrane</location>
        <topology evidence="1">Multi-pass membrane protein</topology>
    </subcellularLocation>
</comment>